<reference evidence="3" key="1">
    <citation type="submission" date="2017-05" db="EMBL/GenBank/DDBJ databases">
        <title>Streptomyces olivochromogenes NBRC 3561 whole genome shotgun sequence.</title>
        <authorList>
            <person name="Dohra H."/>
            <person name="Kodani S."/>
        </authorList>
    </citation>
    <scope>NUCLEOTIDE SEQUENCE [LARGE SCALE GENOMIC DNA]</scope>
    <source>
        <strain evidence="3">NBRC 3561</strain>
    </source>
</reference>
<evidence type="ECO:0000256" key="1">
    <source>
        <dbReference type="SAM" id="Phobius"/>
    </source>
</evidence>
<evidence type="ECO:0008006" key="4">
    <source>
        <dbReference type="Google" id="ProtNLM"/>
    </source>
</evidence>
<proteinExistence type="predicted"/>
<dbReference type="RefSeq" id="WP_067381338.1">
    <property type="nucleotide sequence ID" value="NZ_BDQI01000024.1"/>
</dbReference>
<keyword evidence="1" id="KW-0812">Transmembrane</keyword>
<dbReference type="NCBIfam" id="NF038083">
    <property type="entry name" value="CU044_5270_fam"/>
    <property type="match status" value="1"/>
</dbReference>
<dbReference type="Proteomes" id="UP000217446">
    <property type="component" value="Unassembled WGS sequence"/>
</dbReference>
<dbReference type="EMBL" id="BDQI01000024">
    <property type="protein sequence ID" value="GAX56196.1"/>
    <property type="molecule type" value="Genomic_DNA"/>
</dbReference>
<name>A0A250VQ38_STROL</name>
<gene>
    <name evidence="2" type="ORF">SO3561_07763</name>
</gene>
<evidence type="ECO:0000313" key="2">
    <source>
        <dbReference type="EMBL" id="GAX56196.1"/>
    </source>
</evidence>
<keyword evidence="1" id="KW-0472">Membrane</keyword>
<dbReference type="STRING" id="1963.AQJ27_41965"/>
<accession>A0A250VQ38</accession>
<organism evidence="2 3">
    <name type="scientific">Streptomyces olivochromogenes</name>
    <dbReference type="NCBI Taxonomy" id="1963"/>
    <lineage>
        <taxon>Bacteria</taxon>
        <taxon>Bacillati</taxon>
        <taxon>Actinomycetota</taxon>
        <taxon>Actinomycetes</taxon>
        <taxon>Kitasatosporales</taxon>
        <taxon>Streptomycetaceae</taxon>
        <taxon>Streptomyces</taxon>
    </lineage>
</organism>
<keyword evidence="3" id="KW-1185">Reference proteome</keyword>
<feature type="transmembrane region" description="Helical" evidence="1">
    <location>
        <begin position="49"/>
        <end position="70"/>
    </location>
</feature>
<dbReference type="InterPro" id="IPR047789">
    <property type="entry name" value="CU044_5270-like"/>
</dbReference>
<evidence type="ECO:0000313" key="3">
    <source>
        <dbReference type="Proteomes" id="UP000217446"/>
    </source>
</evidence>
<keyword evidence="1" id="KW-1133">Transmembrane helix</keyword>
<dbReference type="AlphaFoldDB" id="A0A250VQ38"/>
<comment type="caution">
    <text evidence="2">The sequence shown here is derived from an EMBL/GenBank/DDBJ whole genome shotgun (WGS) entry which is preliminary data.</text>
</comment>
<sequence>MDDLTELREWEAGNLQLTPQARAAARARLFRAIDHEARQGTRGRLSRRLVLRGAFVGAATAAAAGIAVAVTRDGDSASTPNLTTLSAAQILQKAADASRADHSRLPIPRDDQYFYTKTYIERTPLKGGRTRTWTDESWMSVDGSKPSLRHEYGKVHHDPPLGKHEVRWPPTVYAKLKKLPTDPDELLETLRHGQQSTPQTDQGAFFDACLLMQGPRVMPPGLQAAAFEALADIPRVRVDRDDVDILGRPGVGVSYPGIDFTFLFDRDTYVYLGMRLKGCTTKLVNGQWRDTNPYFETKGLQQIAVVDGIGRRP</sequence>
<protein>
    <recommendedName>
        <fullName evidence="4">Tat pathway signal protein</fullName>
    </recommendedName>
</protein>